<proteinExistence type="predicted"/>
<feature type="region of interest" description="Disordered" evidence="1">
    <location>
        <begin position="19"/>
        <end position="60"/>
    </location>
</feature>
<reference evidence="2 3" key="1">
    <citation type="submission" date="2019-04" db="EMBL/GenBank/DDBJ databases">
        <title>Genome sequencing of Clostridium botulinum Groups I-IV and Clostridium butyricum.</title>
        <authorList>
            <person name="Brunt J."/>
            <person name="Van Vliet A.H.M."/>
            <person name="Stringer S.C."/>
            <person name="Carter A.T."/>
            <person name="Peck M.W."/>
        </authorList>
    </citation>
    <scope>NUCLEOTIDE SEQUENCE [LARGE SCALE GENOMIC DNA]</scope>
    <source>
        <strain evidence="2 3">1605</strain>
    </source>
</reference>
<evidence type="ECO:0000313" key="3">
    <source>
        <dbReference type="Proteomes" id="UP000476820"/>
    </source>
</evidence>
<dbReference type="RefSeq" id="WP_053532609.1">
    <property type="nucleotide sequence ID" value="NZ_LFPA01000146.1"/>
</dbReference>
<evidence type="ECO:0000313" key="2">
    <source>
        <dbReference type="EMBL" id="NFF88456.1"/>
    </source>
</evidence>
<evidence type="ECO:0000256" key="1">
    <source>
        <dbReference type="SAM" id="MobiDB-lite"/>
    </source>
</evidence>
<dbReference type="Proteomes" id="UP000476820">
    <property type="component" value="Unassembled WGS sequence"/>
</dbReference>
<name>A0A0M1LCL7_CLOBO</name>
<dbReference type="EMBL" id="SWOV01000030">
    <property type="protein sequence ID" value="NFF88456.1"/>
    <property type="molecule type" value="Genomic_DNA"/>
</dbReference>
<protein>
    <submittedName>
        <fullName evidence="2">Uncharacterized protein</fullName>
    </submittedName>
</protein>
<feature type="compositionally biased region" description="Basic and acidic residues" evidence="1">
    <location>
        <begin position="19"/>
        <end position="29"/>
    </location>
</feature>
<comment type="caution">
    <text evidence="2">The sequence shown here is derived from an EMBL/GenBank/DDBJ whole genome shotgun (WGS) entry which is preliminary data.</text>
</comment>
<accession>A0A0M1LCL7</accession>
<organism evidence="2 3">
    <name type="scientific">Clostridium botulinum</name>
    <dbReference type="NCBI Taxonomy" id="1491"/>
    <lineage>
        <taxon>Bacteria</taxon>
        <taxon>Bacillati</taxon>
        <taxon>Bacillota</taxon>
        <taxon>Clostridia</taxon>
        <taxon>Eubacteriales</taxon>
        <taxon>Clostridiaceae</taxon>
        <taxon>Clostridium</taxon>
    </lineage>
</organism>
<sequence length="137" mass="15713">MNLFEMFAEETKDFEKEQLELAEKKKKENAVNTNTKVSDKKEKTKSSKPSTKVDPNKSTEEEIKKYPKIVVKAYGTELIQVEGETEVQAIKLSEISDRLINEFQYNEFSAGIRWHLVPNQDKTVGYLVATGQFYAKG</sequence>
<dbReference type="AlphaFoldDB" id="A0A0M1LCL7"/>
<gene>
    <name evidence="2" type="ORF">FC774_11320</name>
</gene>